<proteinExistence type="predicted"/>
<dbReference type="CDD" id="cd06558">
    <property type="entry name" value="crotonase-like"/>
    <property type="match status" value="1"/>
</dbReference>
<reference evidence="2" key="1">
    <citation type="journal article" date="2019" name="Int. J. Syst. Evol. Microbiol.">
        <title>The Global Catalogue of Microorganisms (GCM) 10K type strain sequencing project: providing services to taxonomists for standard genome sequencing and annotation.</title>
        <authorList>
            <consortium name="The Broad Institute Genomics Platform"/>
            <consortium name="The Broad Institute Genome Sequencing Center for Infectious Disease"/>
            <person name="Wu L."/>
            <person name="Ma J."/>
        </authorList>
    </citation>
    <scope>NUCLEOTIDE SEQUENCE [LARGE SCALE GENOMIC DNA]</scope>
    <source>
        <strain evidence="2">JCM 17551</strain>
    </source>
</reference>
<comment type="caution">
    <text evidence="1">The sequence shown here is derived from an EMBL/GenBank/DDBJ whole genome shotgun (WGS) entry which is preliminary data.</text>
</comment>
<name>A0ABP7M7V9_9GAMM</name>
<dbReference type="Gene3D" id="3.90.226.10">
    <property type="entry name" value="2-enoyl-CoA Hydratase, Chain A, domain 1"/>
    <property type="match status" value="1"/>
</dbReference>
<keyword evidence="2" id="KW-1185">Reference proteome</keyword>
<dbReference type="SUPFAM" id="SSF52096">
    <property type="entry name" value="ClpP/crotonase"/>
    <property type="match status" value="1"/>
</dbReference>
<dbReference type="PANTHER" id="PTHR11941">
    <property type="entry name" value="ENOYL-COA HYDRATASE-RELATED"/>
    <property type="match status" value="1"/>
</dbReference>
<evidence type="ECO:0000313" key="1">
    <source>
        <dbReference type="EMBL" id="GAA3916683.1"/>
    </source>
</evidence>
<dbReference type="RefSeq" id="WP_344795980.1">
    <property type="nucleotide sequence ID" value="NZ_BAABBN010000004.1"/>
</dbReference>
<dbReference type="Pfam" id="PF00378">
    <property type="entry name" value="ECH_1"/>
    <property type="match status" value="1"/>
</dbReference>
<evidence type="ECO:0000313" key="2">
    <source>
        <dbReference type="Proteomes" id="UP001501565"/>
    </source>
</evidence>
<organism evidence="1 2">
    <name type="scientific">Litoribacillus peritrichatus</name>
    <dbReference type="NCBI Taxonomy" id="718191"/>
    <lineage>
        <taxon>Bacteria</taxon>
        <taxon>Pseudomonadati</taxon>
        <taxon>Pseudomonadota</taxon>
        <taxon>Gammaproteobacteria</taxon>
        <taxon>Oceanospirillales</taxon>
        <taxon>Oceanospirillaceae</taxon>
        <taxon>Litoribacillus</taxon>
    </lineage>
</organism>
<dbReference type="PANTHER" id="PTHR11941:SF75">
    <property type="entry name" value="ENOYL-COA HYDRATASE_ISOMERASE FAMILY PROTEIN"/>
    <property type="match status" value="1"/>
</dbReference>
<accession>A0ABP7M7V9</accession>
<dbReference type="InterPro" id="IPR001753">
    <property type="entry name" value="Enoyl-CoA_hydra/iso"/>
</dbReference>
<sequence>MSSSLVQLSSEGKVAIITMNDGTDNSKNCHNLAFSQQLLSTLTEVESNPEFKSLIITSDDAKNWSQGIDVPWFLGLIQQQDFEPLQTFLYTMDKVYEKLMSFPIPAIAAINGHTFGNGCVLAAACDFRIMRGDKGYLCFPEVDMGIPFLPGLVDVITKAIPQKSFYQMILTGQKYTAQNAKEFGAIEFLSEDRNTLKADSLSFAKTFNKKRPIFIDHKLKMNQPIINTMHVKNAKAIKDKQFFLS</sequence>
<dbReference type="InterPro" id="IPR029045">
    <property type="entry name" value="ClpP/crotonase-like_dom_sf"/>
</dbReference>
<protein>
    <submittedName>
        <fullName evidence="1">Enoyl-CoA hydratase/isomerase family protein</fullName>
    </submittedName>
</protein>
<gene>
    <name evidence="1" type="ORF">GCM10022277_09300</name>
</gene>
<dbReference type="Proteomes" id="UP001501565">
    <property type="component" value="Unassembled WGS sequence"/>
</dbReference>
<dbReference type="EMBL" id="BAABBN010000004">
    <property type="protein sequence ID" value="GAA3916683.1"/>
    <property type="molecule type" value="Genomic_DNA"/>
</dbReference>